<keyword evidence="2" id="KW-1185">Reference proteome</keyword>
<dbReference type="SUPFAM" id="SSF53795">
    <property type="entry name" value="PEP carboxykinase-like"/>
    <property type="match status" value="1"/>
</dbReference>
<dbReference type="Proteomes" id="UP000198838">
    <property type="component" value="Unassembled WGS sequence"/>
</dbReference>
<evidence type="ECO:0008006" key="3">
    <source>
        <dbReference type="Google" id="ProtNLM"/>
    </source>
</evidence>
<proteinExistence type="predicted"/>
<protein>
    <recommendedName>
        <fullName evidence="3">HPr Serine kinase C-terminal domain-containing protein</fullName>
    </recommendedName>
</protein>
<dbReference type="InterPro" id="IPR027417">
    <property type="entry name" value="P-loop_NTPase"/>
</dbReference>
<dbReference type="RefSeq" id="WP_092873179.1">
    <property type="nucleotide sequence ID" value="NZ_FOJY01000014.1"/>
</dbReference>
<reference evidence="1 2" key="1">
    <citation type="submission" date="2016-10" db="EMBL/GenBank/DDBJ databases">
        <authorList>
            <person name="de Groot N.N."/>
        </authorList>
    </citation>
    <scope>NUCLEOTIDE SEQUENCE [LARGE SCALE GENOMIC DNA]</scope>
    <source>
        <strain evidence="1 2">DSM 5522</strain>
    </source>
</reference>
<dbReference type="STRING" id="1120918.SAMN05216249_11442"/>
<name>A0A1I0ZF67_9FIRM</name>
<dbReference type="EMBL" id="FOJY01000014">
    <property type="protein sequence ID" value="SFB23170.1"/>
    <property type="molecule type" value="Genomic_DNA"/>
</dbReference>
<evidence type="ECO:0000313" key="2">
    <source>
        <dbReference type="Proteomes" id="UP000198838"/>
    </source>
</evidence>
<dbReference type="Gene3D" id="3.40.50.300">
    <property type="entry name" value="P-loop containing nucleotide triphosphate hydrolases"/>
    <property type="match status" value="1"/>
</dbReference>
<dbReference type="AlphaFoldDB" id="A0A1I0ZF67"/>
<organism evidence="1 2">
    <name type="scientific">Acetitomaculum ruminis DSM 5522</name>
    <dbReference type="NCBI Taxonomy" id="1120918"/>
    <lineage>
        <taxon>Bacteria</taxon>
        <taxon>Bacillati</taxon>
        <taxon>Bacillota</taxon>
        <taxon>Clostridia</taxon>
        <taxon>Lachnospirales</taxon>
        <taxon>Lachnospiraceae</taxon>
        <taxon>Acetitomaculum</taxon>
    </lineage>
</organism>
<sequence length="305" mass="34266">MEKYYYTVYGENIECDFEIPELVSIPPDSDITIHICLEDIPPEILAGQNSIKDVLATPKLCCFEIESVGYYFIQEGKRISIQCNKDFDPYKRKIFTLGSALGIAMILKGRIPIHGGTVVQNDKAVIITGDAGAGKSTISTALRLDGMGFLADDVSVLDKKSDNNWIVEPAYPQQKLCRDAAVSFGYELSDLIYIDEERDKFAVRFSEGFVNKGLPLKAFVELNLGEDNQKEDLIISEILGTDKIKCMLKNTYRSFIFNMIGFAPALMKNYIEILNQTPIYKITRKPGVDTTKKIINMIRGLDELK</sequence>
<evidence type="ECO:0000313" key="1">
    <source>
        <dbReference type="EMBL" id="SFB23170.1"/>
    </source>
</evidence>
<gene>
    <name evidence="1" type="ORF">SAMN05216249_11442</name>
</gene>
<dbReference type="OrthoDB" id="5430844at2"/>
<accession>A0A1I0ZF67</accession>